<dbReference type="AlphaFoldDB" id="A0A6P0CFS2"/>
<accession>A0A6P0CFS2</accession>
<name>A0A6P0CFS2_9RHOB</name>
<evidence type="ECO:0000259" key="3">
    <source>
        <dbReference type="Pfam" id="PF07167"/>
    </source>
</evidence>
<dbReference type="Pfam" id="PF07167">
    <property type="entry name" value="PhaC_N"/>
    <property type="match status" value="1"/>
</dbReference>
<dbReference type="GO" id="GO:0016787">
    <property type="term" value="F:hydrolase activity"/>
    <property type="evidence" value="ECO:0007669"/>
    <property type="project" value="UniProtKB-KW"/>
</dbReference>
<keyword evidence="1" id="KW-0808">Transferase</keyword>
<organism evidence="5 6">
    <name type="scientific">Sulfitobacter sediminilitoris</name>
    <dbReference type="NCBI Taxonomy" id="2698830"/>
    <lineage>
        <taxon>Bacteria</taxon>
        <taxon>Pseudomonadati</taxon>
        <taxon>Pseudomonadota</taxon>
        <taxon>Alphaproteobacteria</taxon>
        <taxon>Rhodobacterales</taxon>
        <taxon>Roseobacteraceae</taxon>
        <taxon>Sulfitobacter</taxon>
    </lineage>
</organism>
<dbReference type="RefSeq" id="WP_164355697.1">
    <property type="nucleotide sequence ID" value="NZ_JAABNT010000021.1"/>
</dbReference>
<dbReference type="Gene3D" id="3.40.50.1820">
    <property type="entry name" value="alpha/beta hydrolase"/>
    <property type="match status" value="1"/>
</dbReference>
<keyword evidence="5" id="KW-0378">Hydrolase</keyword>
<dbReference type="Proteomes" id="UP000468591">
    <property type="component" value="Unassembled WGS sequence"/>
</dbReference>
<evidence type="ECO:0000313" key="5">
    <source>
        <dbReference type="EMBL" id="NEK24767.1"/>
    </source>
</evidence>
<dbReference type="PANTHER" id="PTHR36837:SF5">
    <property type="entry name" value="POLY-3-HYDROXYBUTYRATE SYNTHASE"/>
    <property type="match status" value="1"/>
</dbReference>
<dbReference type="Pfam" id="PF12551">
    <property type="entry name" value="PHBC_N"/>
    <property type="match status" value="1"/>
</dbReference>
<proteinExistence type="predicted"/>
<dbReference type="InterPro" id="IPR029058">
    <property type="entry name" value="AB_hydrolase_fold"/>
</dbReference>
<evidence type="ECO:0000259" key="4">
    <source>
        <dbReference type="Pfam" id="PF12551"/>
    </source>
</evidence>
<keyword evidence="2" id="KW-0012">Acyltransferase</keyword>
<dbReference type="InterPro" id="IPR010941">
    <property type="entry name" value="PhaC_N"/>
</dbReference>
<protein>
    <submittedName>
        <fullName evidence="5">Alpha/beta fold hydrolase</fullName>
    </submittedName>
</protein>
<dbReference type="GO" id="GO:0042619">
    <property type="term" value="P:poly-hydroxybutyrate biosynthetic process"/>
    <property type="evidence" value="ECO:0007669"/>
    <property type="project" value="InterPro"/>
</dbReference>
<reference evidence="5 6" key="1">
    <citation type="submission" date="2020-01" db="EMBL/GenBank/DDBJ databases">
        <title>Sulfitobacter sediminilitoris sp. nov., isolated from a tidal flat.</title>
        <authorList>
            <person name="Park S."/>
            <person name="Yoon J.-H."/>
        </authorList>
    </citation>
    <scope>NUCLEOTIDE SEQUENCE [LARGE SCALE GENOMIC DNA]</scope>
    <source>
        <strain evidence="5 6">JBTF-M27</strain>
    </source>
</reference>
<evidence type="ECO:0000256" key="2">
    <source>
        <dbReference type="ARBA" id="ARBA00023315"/>
    </source>
</evidence>
<comment type="caution">
    <text evidence="5">The sequence shown here is derived from an EMBL/GenBank/DDBJ whole genome shotgun (WGS) entry which is preliminary data.</text>
</comment>
<dbReference type="InterPro" id="IPR051321">
    <property type="entry name" value="PHA/PHB_synthase"/>
</dbReference>
<feature type="domain" description="Poly-beta-hydroxybutyrate polymerase N-terminal" evidence="4">
    <location>
        <begin position="8"/>
        <end position="48"/>
    </location>
</feature>
<dbReference type="PANTHER" id="PTHR36837">
    <property type="entry name" value="POLY(3-HYDROXYALKANOATE) POLYMERASE SUBUNIT PHAC"/>
    <property type="match status" value="1"/>
</dbReference>
<gene>
    <name evidence="5" type="ORF">GV827_20550</name>
</gene>
<dbReference type="SUPFAM" id="SSF53474">
    <property type="entry name" value="alpha/beta-Hydrolases"/>
    <property type="match status" value="1"/>
</dbReference>
<evidence type="ECO:0000313" key="6">
    <source>
        <dbReference type="Proteomes" id="UP000468591"/>
    </source>
</evidence>
<dbReference type="EMBL" id="JAABNT010000021">
    <property type="protein sequence ID" value="NEK24767.1"/>
    <property type="molecule type" value="Genomic_DNA"/>
</dbReference>
<sequence length="550" mass="61618">MTTEDRTTHRADAGWHAMMAQFTGGLSPAALITAYVDWYIHLLASPDKLSELIKLGVSDIADIDPAEDPRFADPSWAGFPYNVMAQGFLGAQNWWDAATCGLRGVDPKHANIVHFAARQWLDMFSPANFALTNPQVQDRTRKEAGQNLIRGARYWIEDFNRLLSKHPRRPSSYVVGEDLATTPGDVVMRNRLVELIRYRPTTEKVHPEPILIVPAWIMKYYILDLTSERSLVAYLRDQGFEVFILSWKNPDEDDADLSMQDYVDLGIRAAIAQIRSMGAKKLHAVGYCLGGTLLAIAASALARDGDKALATMSLLASQVDFSEPGELGLFINESQVAFLEDMMQTKGYLKADQMAGAFQLLRSNDLIWSRVIRHYLLGERTHDNPLMAWNADATRMPAKMHSEYLRHLFLENDLAKGRFEVDGASVALTDIRCPVYSVGTETDHVSPWQSVYRFGLLADTDVTFSLTNGGHNGGILSEPGHEGRHFRTSHKTEAHSHVTAQTWFDRTRPKDGSWWPHWAKWLAAHSARPVDCRPISAKPLDAAPGRYVFG</sequence>
<dbReference type="InterPro" id="IPR022211">
    <property type="entry name" value="PHBC_N"/>
</dbReference>
<dbReference type="GO" id="GO:0016746">
    <property type="term" value="F:acyltransferase activity"/>
    <property type="evidence" value="ECO:0007669"/>
    <property type="project" value="UniProtKB-KW"/>
</dbReference>
<keyword evidence="6" id="KW-1185">Reference proteome</keyword>
<feature type="domain" description="Poly-beta-hydroxybutyrate polymerase N-terminal" evidence="3">
    <location>
        <begin position="68"/>
        <end position="235"/>
    </location>
</feature>
<evidence type="ECO:0000256" key="1">
    <source>
        <dbReference type="ARBA" id="ARBA00022679"/>
    </source>
</evidence>